<dbReference type="InterPro" id="IPR000873">
    <property type="entry name" value="AMP-dep_synth/lig_dom"/>
</dbReference>
<dbReference type="EMBL" id="KL197715">
    <property type="protein sequence ID" value="KDQ59731.1"/>
    <property type="molecule type" value="Genomic_DNA"/>
</dbReference>
<dbReference type="InterPro" id="IPR036736">
    <property type="entry name" value="ACP-like_sf"/>
</dbReference>
<dbReference type="Proteomes" id="UP000027265">
    <property type="component" value="Unassembled WGS sequence"/>
</dbReference>
<keyword evidence="1" id="KW-0596">Phosphopantetheine</keyword>
<dbReference type="InterPro" id="IPR036291">
    <property type="entry name" value="NAD(P)-bd_dom_sf"/>
</dbReference>
<dbReference type="Pfam" id="PF23562">
    <property type="entry name" value="AMP-binding_C_3"/>
    <property type="match status" value="1"/>
</dbReference>
<dbReference type="Pfam" id="PF00550">
    <property type="entry name" value="PP-binding"/>
    <property type="match status" value="1"/>
</dbReference>
<evidence type="ECO:0000313" key="5">
    <source>
        <dbReference type="Proteomes" id="UP000027265"/>
    </source>
</evidence>
<keyword evidence="5" id="KW-1185">Reference proteome</keyword>
<dbReference type="HOGENOM" id="CLU_002220_2_1_1"/>
<dbReference type="SUPFAM" id="SSF56801">
    <property type="entry name" value="Acetyl-CoA synthetase-like"/>
    <property type="match status" value="1"/>
</dbReference>
<dbReference type="InParanoid" id="A0A067QAX1"/>
<dbReference type="PANTHER" id="PTHR43439">
    <property type="entry name" value="PHENYLACETATE-COENZYME A LIGASE"/>
    <property type="match status" value="1"/>
</dbReference>
<proteinExistence type="predicted"/>
<dbReference type="Gene3D" id="3.40.50.720">
    <property type="entry name" value="NAD(P)-binding Rossmann-like Domain"/>
    <property type="match status" value="1"/>
</dbReference>
<dbReference type="PROSITE" id="PS00012">
    <property type="entry name" value="PHOSPHOPANTETHEINE"/>
    <property type="match status" value="1"/>
</dbReference>
<dbReference type="STRING" id="933084.A0A067QAX1"/>
<feature type="domain" description="Carrier" evidence="3">
    <location>
        <begin position="572"/>
        <end position="656"/>
    </location>
</feature>
<accession>A0A067QAX1</accession>
<evidence type="ECO:0000256" key="1">
    <source>
        <dbReference type="ARBA" id="ARBA00022450"/>
    </source>
</evidence>
<name>A0A067QAX1_9AGAM</name>
<dbReference type="InterPro" id="IPR042099">
    <property type="entry name" value="ANL_N_sf"/>
</dbReference>
<dbReference type="PANTHER" id="PTHR43439:SF2">
    <property type="entry name" value="ENZYME, PUTATIVE (JCVI)-RELATED"/>
    <property type="match status" value="1"/>
</dbReference>
<dbReference type="InterPro" id="IPR013120">
    <property type="entry name" value="FAR_NAD-bd"/>
</dbReference>
<sequence>MAVVAPQPSVPTLNALLFERVKSSPDLPIIAEPAYDVPPSSPAFYTPHSYAYLYLRVSRLAKWFVDQGILRARQTEDGNDDVIVALLCQSGWEYVVLEMAIMKLGWSCVLLSTNNSVPALSHLIKSTGTTHLFYDRRIPALRISAEGAVEGSTKMVLRPSPDPASYEDDSVTLEMSDSPVYRSAIFATKSEADLRAFCVHSSGSTGFPKPIWITHRASVANITNNFNLKGFITLPLFHNHGHMGLYRAIFSRKTLYLYPTPPLRLTSKSLVSALQSSTADLFYAVPYVLKLLSETKEGIDALKRLKLVTFGGSACPDEVGDRLVREGVRLAGHYGATEVGQLMTSLRDFDNDKGWAWVRLSGARSGSVLLEDCIEFEPVGDGTFELVVKKGWPPQTTSNRPDGSYATKDLFIRHSGMPSAFKYVGRLDDMIVHANGEKTAPVSMELTMKESPLIEDAIIFGSGRMQAGALIALANVDQGRSKETDWSLAQEANARSAIWPAIQKANEGAPTHSRLLPEMVRILPPGSYIPKADKGSIIRARVYSDYANLINDTYDRFENGDNAGKIRPSTLEQMTKKVIDVLKGTLDAASLVEGKSGVEVSPDADFVALGLDSLQAARARNLLQRDLDLGGRKLGSNVVFEYPTASRLARHLFALSWGEDEESVLPLEIMNTLVEKYSAPFASYTRHLPSTSDGPRVVALTGATGSLGAHLLDQLLRDSRVKRVYCLCRARSDNDAYLRVQDSLRLRFVPDLGQRPDGGRLKCWSADTEKSDLGIDAAKYQELVENVTDVIHNGWPVNFNMAVESFEPQIAGAQHLILLGLRNRASFFFSSSISAVVNWKGVEVSEDFSEDPADAQSIGYARSKWIVEKLCETVAKQTGLRAEVLRIGQMVGDSLAGRWNTTEAIPIMIKSAQTVGALPDLDENVLWLPVDSAALSIVQLLFSGNADSTSTGRVHHVQTPYTTSWSSILDALASAGLTFERVPVENWLDRLREADDAAVTQGLEGQVAARQNPVLKLRTFFEDKYRGQNTDVRMRAPLSTTRSRKLAPALGEAPIMDSLMVAKFVAYWRQCGFLQ</sequence>
<gene>
    <name evidence="4" type="ORF">JAAARDRAFT_192204</name>
</gene>
<dbReference type="SUPFAM" id="SSF51735">
    <property type="entry name" value="NAD(P)-binding Rossmann-fold domains"/>
    <property type="match status" value="1"/>
</dbReference>
<dbReference type="Pfam" id="PF00501">
    <property type="entry name" value="AMP-binding"/>
    <property type="match status" value="1"/>
</dbReference>
<dbReference type="Gene3D" id="1.10.1200.10">
    <property type="entry name" value="ACP-like"/>
    <property type="match status" value="1"/>
</dbReference>
<organism evidence="4 5">
    <name type="scientific">Jaapia argillacea MUCL 33604</name>
    <dbReference type="NCBI Taxonomy" id="933084"/>
    <lineage>
        <taxon>Eukaryota</taxon>
        <taxon>Fungi</taxon>
        <taxon>Dikarya</taxon>
        <taxon>Basidiomycota</taxon>
        <taxon>Agaricomycotina</taxon>
        <taxon>Agaricomycetes</taxon>
        <taxon>Agaricomycetidae</taxon>
        <taxon>Jaapiales</taxon>
        <taxon>Jaapiaceae</taxon>
        <taxon>Jaapia</taxon>
    </lineage>
</organism>
<dbReference type="OrthoDB" id="429813at2759"/>
<dbReference type="InterPro" id="IPR009081">
    <property type="entry name" value="PP-bd_ACP"/>
</dbReference>
<evidence type="ECO:0000313" key="4">
    <source>
        <dbReference type="EMBL" id="KDQ59731.1"/>
    </source>
</evidence>
<protein>
    <recommendedName>
        <fullName evidence="3">Carrier domain-containing protein</fullName>
    </recommendedName>
</protein>
<dbReference type="InterPro" id="IPR051414">
    <property type="entry name" value="Adenylate-forming_Reductase"/>
</dbReference>
<dbReference type="Pfam" id="PF07993">
    <property type="entry name" value="NAD_binding_4"/>
    <property type="match status" value="1"/>
</dbReference>
<dbReference type="InterPro" id="IPR006162">
    <property type="entry name" value="Ppantetheine_attach_site"/>
</dbReference>
<evidence type="ECO:0000256" key="2">
    <source>
        <dbReference type="ARBA" id="ARBA00022553"/>
    </source>
</evidence>
<dbReference type="InterPro" id="IPR020806">
    <property type="entry name" value="PKS_PP-bd"/>
</dbReference>
<dbReference type="AlphaFoldDB" id="A0A067QAX1"/>
<reference evidence="5" key="1">
    <citation type="journal article" date="2014" name="Proc. Natl. Acad. Sci. U.S.A.">
        <title>Extensive sampling of basidiomycete genomes demonstrates inadequacy of the white-rot/brown-rot paradigm for wood decay fungi.</title>
        <authorList>
            <person name="Riley R."/>
            <person name="Salamov A.A."/>
            <person name="Brown D.W."/>
            <person name="Nagy L.G."/>
            <person name="Floudas D."/>
            <person name="Held B.W."/>
            <person name="Levasseur A."/>
            <person name="Lombard V."/>
            <person name="Morin E."/>
            <person name="Otillar R."/>
            <person name="Lindquist E.A."/>
            <person name="Sun H."/>
            <person name="LaButti K.M."/>
            <person name="Schmutz J."/>
            <person name="Jabbour D."/>
            <person name="Luo H."/>
            <person name="Baker S.E."/>
            <person name="Pisabarro A.G."/>
            <person name="Walton J.D."/>
            <person name="Blanchette R.A."/>
            <person name="Henrissat B."/>
            <person name="Martin F."/>
            <person name="Cullen D."/>
            <person name="Hibbett D.S."/>
            <person name="Grigoriev I.V."/>
        </authorList>
    </citation>
    <scope>NUCLEOTIDE SEQUENCE [LARGE SCALE GENOMIC DNA]</scope>
    <source>
        <strain evidence="5">MUCL 33604</strain>
    </source>
</reference>
<dbReference type="SMART" id="SM01294">
    <property type="entry name" value="PKS_PP_betabranch"/>
    <property type="match status" value="1"/>
</dbReference>
<dbReference type="Gene3D" id="3.40.50.12780">
    <property type="entry name" value="N-terminal domain of ligase-like"/>
    <property type="match status" value="1"/>
</dbReference>
<dbReference type="PROSITE" id="PS50075">
    <property type="entry name" value="CARRIER"/>
    <property type="match status" value="1"/>
</dbReference>
<dbReference type="GO" id="GO:0031177">
    <property type="term" value="F:phosphopantetheine binding"/>
    <property type="evidence" value="ECO:0007669"/>
    <property type="project" value="InterPro"/>
</dbReference>
<evidence type="ECO:0000259" key="3">
    <source>
        <dbReference type="PROSITE" id="PS50075"/>
    </source>
</evidence>
<dbReference type="SUPFAM" id="SSF47336">
    <property type="entry name" value="ACP-like"/>
    <property type="match status" value="1"/>
</dbReference>
<keyword evidence="2" id="KW-0597">Phosphoprotein</keyword>
<dbReference type="SMART" id="SM00823">
    <property type="entry name" value="PKS_PP"/>
    <property type="match status" value="1"/>
</dbReference>